<protein>
    <submittedName>
        <fullName evidence="1">SFRICE_001467</fullName>
    </submittedName>
</protein>
<proteinExistence type="predicted"/>
<evidence type="ECO:0000313" key="1">
    <source>
        <dbReference type="EMBL" id="SOQ40699.1"/>
    </source>
</evidence>
<reference evidence="1" key="1">
    <citation type="submission" date="2016-07" db="EMBL/GenBank/DDBJ databases">
        <authorList>
            <person name="Bretaudeau A."/>
        </authorList>
    </citation>
    <scope>NUCLEOTIDE SEQUENCE</scope>
    <source>
        <strain evidence="1">Rice</strain>
        <tissue evidence="1">Whole body</tissue>
    </source>
</reference>
<name>A0A2H1VIN7_SPOFR</name>
<dbReference type="AlphaFoldDB" id="A0A2H1VIN7"/>
<organism evidence="1">
    <name type="scientific">Spodoptera frugiperda</name>
    <name type="common">Fall armyworm</name>
    <dbReference type="NCBI Taxonomy" id="7108"/>
    <lineage>
        <taxon>Eukaryota</taxon>
        <taxon>Metazoa</taxon>
        <taxon>Ecdysozoa</taxon>
        <taxon>Arthropoda</taxon>
        <taxon>Hexapoda</taxon>
        <taxon>Insecta</taxon>
        <taxon>Pterygota</taxon>
        <taxon>Neoptera</taxon>
        <taxon>Endopterygota</taxon>
        <taxon>Lepidoptera</taxon>
        <taxon>Glossata</taxon>
        <taxon>Ditrysia</taxon>
        <taxon>Noctuoidea</taxon>
        <taxon>Noctuidae</taxon>
        <taxon>Amphipyrinae</taxon>
        <taxon>Spodoptera</taxon>
    </lineage>
</organism>
<dbReference type="EMBL" id="ODYU01002780">
    <property type="protein sequence ID" value="SOQ40699.1"/>
    <property type="molecule type" value="Genomic_DNA"/>
</dbReference>
<accession>A0A2H1VIN7</accession>
<sequence>MLAESIYDIAKFHEMASFSIEYGRFSTRDVLRYVAVDVFNFHQSYSLLHIAWHWWKQTQLSYVLYMEKYVLWMAFLLSINRIFELHIFVAQLKVSVEADT</sequence>
<gene>
    <name evidence="1" type="ORF">SFRICE_001467</name>
</gene>